<proteinExistence type="predicted"/>
<protein>
    <submittedName>
        <fullName evidence="3">Cytochrome C biogenesis protein CcdA</fullName>
    </submittedName>
</protein>
<keyword evidence="2" id="KW-1133">Transmembrane helix</keyword>
<evidence type="ECO:0000256" key="1">
    <source>
        <dbReference type="SAM" id="MobiDB-lite"/>
    </source>
</evidence>
<feature type="transmembrane region" description="Helical" evidence="2">
    <location>
        <begin position="76"/>
        <end position="96"/>
    </location>
</feature>
<dbReference type="AlphaFoldDB" id="A0A919W196"/>
<evidence type="ECO:0000256" key="2">
    <source>
        <dbReference type="SAM" id="Phobius"/>
    </source>
</evidence>
<feature type="transmembrane region" description="Helical" evidence="2">
    <location>
        <begin position="117"/>
        <end position="141"/>
    </location>
</feature>
<dbReference type="EMBL" id="BOQN01000001">
    <property type="protein sequence ID" value="GIM88235.1"/>
    <property type="molecule type" value="Genomic_DNA"/>
</dbReference>
<gene>
    <name evidence="3" type="ORF">Ato02nite_000280</name>
</gene>
<reference evidence="3 4" key="1">
    <citation type="submission" date="2021-03" db="EMBL/GenBank/DDBJ databases">
        <title>Whole genome shotgun sequence of Actinoplanes toevensis NBRC 105298.</title>
        <authorList>
            <person name="Komaki H."/>
            <person name="Tamura T."/>
        </authorList>
    </citation>
    <scope>NUCLEOTIDE SEQUENCE [LARGE SCALE GENOMIC DNA]</scope>
    <source>
        <strain evidence="3 4">NBRC 105298</strain>
    </source>
</reference>
<accession>A0A919W196</accession>
<dbReference type="Proteomes" id="UP000677082">
    <property type="component" value="Unassembled WGS sequence"/>
</dbReference>
<sequence length="323" mass="32896">MLLALAAGMLGAVNPCGFALLPAYLSVLLVDGPASPGKAVRRALRCTLALTLGYVVVFGTFGLVLTPLAGALQPRLPWLTVVLGLVLAGLGGWLTLGRSLPSWGVRAPALTGSTWSMVVFGMAYAIASLGCAVGPFLALVASSLRASTLLAGLGLFLAYAAGMGLIVGVTAVAMALLRSSVITRAWPLLGVVPRLGGAILVVSGLYVAYYGWYELRLAGDLRLAGSDALVAAASNLQQRLAGWIAGVGALPFVIALLTLVLAPLTWRLFSRRARGGADSRPAGVGSEALPPDGPSGVRTGPAAAGPTSPLRAEPGLRRRAGTR</sequence>
<comment type="caution">
    <text evidence="3">The sequence shown here is derived from an EMBL/GenBank/DDBJ whole genome shotgun (WGS) entry which is preliminary data.</text>
</comment>
<keyword evidence="2" id="KW-0472">Membrane</keyword>
<feature type="region of interest" description="Disordered" evidence="1">
    <location>
        <begin position="275"/>
        <end position="323"/>
    </location>
</feature>
<dbReference type="PANTHER" id="PTHR31272:SF4">
    <property type="entry name" value="CYTOCHROME C-TYPE BIOGENESIS PROTEIN HI_1454-RELATED"/>
    <property type="match status" value="1"/>
</dbReference>
<feature type="transmembrane region" description="Helical" evidence="2">
    <location>
        <begin position="240"/>
        <end position="264"/>
    </location>
</feature>
<organism evidence="3 4">
    <name type="scientific">Paractinoplanes toevensis</name>
    <dbReference type="NCBI Taxonomy" id="571911"/>
    <lineage>
        <taxon>Bacteria</taxon>
        <taxon>Bacillati</taxon>
        <taxon>Actinomycetota</taxon>
        <taxon>Actinomycetes</taxon>
        <taxon>Micromonosporales</taxon>
        <taxon>Micromonosporaceae</taxon>
        <taxon>Paractinoplanes</taxon>
    </lineage>
</organism>
<keyword evidence="4" id="KW-1185">Reference proteome</keyword>
<feature type="transmembrane region" description="Helical" evidence="2">
    <location>
        <begin position="42"/>
        <end position="64"/>
    </location>
</feature>
<dbReference type="PANTHER" id="PTHR31272">
    <property type="entry name" value="CYTOCHROME C-TYPE BIOGENESIS PROTEIN HI_1454-RELATED"/>
    <property type="match status" value="1"/>
</dbReference>
<feature type="transmembrane region" description="Helical" evidence="2">
    <location>
        <begin position="6"/>
        <end position="30"/>
    </location>
</feature>
<dbReference type="InterPro" id="IPR051790">
    <property type="entry name" value="Cytochrome_c-biogenesis_DsbD"/>
</dbReference>
<keyword evidence="2" id="KW-0812">Transmembrane</keyword>
<feature type="transmembrane region" description="Helical" evidence="2">
    <location>
        <begin position="153"/>
        <end position="176"/>
    </location>
</feature>
<evidence type="ECO:0000313" key="3">
    <source>
        <dbReference type="EMBL" id="GIM88235.1"/>
    </source>
</evidence>
<evidence type="ECO:0000313" key="4">
    <source>
        <dbReference type="Proteomes" id="UP000677082"/>
    </source>
</evidence>
<feature type="transmembrane region" description="Helical" evidence="2">
    <location>
        <begin position="188"/>
        <end position="212"/>
    </location>
</feature>
<name>A0A919W196_9ACTN</name>